<feature type="region of interest" description="Disordered" evidence="1">
    <location>
        <begin position="380"/>
        <end position="400"/>
    </location>
</feature>
<evidence type="ECO:0000256" key="2">
    <source>
        <dbReference type="SAM" id="Phobius"/>
    </source>
</evidence>
<dbReference type="Pfam" id="PF09515">
    <property type="entry name" value="Thia_YuaJ"/>
    <property type="match status" value="1"/>
</dbReference>
<feature type="transmembrane region" description="Helical" evidence="2">
    <location>
        <begin position="90"/>
        <end position="115"/>
    </location>
</feature>
<dbReference type="InterPro" id="IPR012651">
    <property type="entry name" value="Thia_Transptr_ThiT"/>
</dbReference>
<dbReference type="NCBIfam" id="TIGR02357">
    <property type="entry name" value="ECF_ThiT_YuaJ"/>
    <property type="match status" value="1"/>
</dbReference>
<dbReference type="Gene3D" id="1.10.1760.20">
    <property type="match status" value="1"/>
</dbReference>
<feature type="transmembrane region" description="Helical" evidence="2">
    <location>
        <begin position="127"/>
        <end position="150"/>
    </location>
</feature>
<accession>A0A9D1MFS6</accession>
<reference evidence="3" key="1">
    <citation type="submission" date="2020-10" db="EMBL/GenBank/DDBJ databases">
        <authorList>
            <person name="Gilroy R."/>
        </authorList>
    </citation>
    <scope>NUCLEOTIDE SEQUENCE</scope>
    <source>
        <strain evidence="3">11687</strain>
    </source>
</reference>
<dbReference type="GO" id="GO:0005886">
    <property type="term" value="C:plasma membrane"/>
    <property type="evidence" value="ECO:0007669"/>
    <property type="project" value="InterPro"/>
</dbReference>
<evidence type="ECO:0000313" key="3">
    <source>
        <dbReference type="EMBL" id="HIU59492.1"/>
    </source>
</evidence>
<proteinExistence type="predicted"/>
<evidence type="ECO:0000256" key="1">
    <source>
        <dbReference type="SAM" id="MobiDB-lite"/>
    </source>
</evidence>
<comment type="caution">
    <text evidence="3">The sequence shown here is derived from an EMBL/GenBank/DDBJ whole genome shotgun (WGS) entry which is preliminary data.</text>
</comment>
<feature type="transmembrane region" description="Helical" evidence="2">
    <location>
        <begin position="170"/>
        <end position="189"/>
    </location>
</feature>
<evidence type="ECO:0000313" key="4">
    <source>
        <dbReference type="Proteomes" id="UP000824081"/>
    </source>
</evidence>
<dbReference type="GO" id="GO:0015234">
    <property type="term" value="F:thiamine transmembrane transporter activity"/>
    <property type="evidence" value="ECO:0007669"/>
    <property type="project" value="InterPro"/>
</dbReference>
<dbReference type="AlphaFoldDB" id="A0A9D1MFS6"/>
<feature type="transmembrane region" description="Helical" evidence="2">
    <location>
        <begin position="20"/>
        <end position="40"/>
    </location>
</feature>
<keyword evidence="2" id="KW-1133">Transmembrane helix</keyword>
<gene>
    <name evidence="3" type="primary">thiT</name>
    <name evidence="3" type="ORF">IAC57_05245</name>
</gene>
<keyword evidence="2" id="KW-0472">Membrane</keyword>
<sequence length="400" mass="43509">MFSNLLSAANALDSFEPIAKWLTIGVVAALIVTGIILFFAEKATFKTYFRYALPELFVYLLVVGIAFFALDLAKHYSDEYAEENWLDKGMLIRYVLIPLCVFAAVSLLSLALFAILSKKRPSAKKAVGIIGGILSVIALIAALVCIAVYYNLKIANDGYYNSDTASVKQLALYLSALLLIVLIVGLTFFDRQNFRFDTKSLAYAGVCVAMSFALSYIKLWEMPQGGSVTLMSLLPVMIYSYMFGAKKGVFAGFVYGILQAVQDPWLIHPAQFLLDYPVAFSTVGLAGLFRDVKVFEKIPQVSFTLGAVIASLFRFVAHVLSGVFAFEAYAGGKNVWIYSLGYNSFVFIDIAIVIVAGILVFSSKTFVLAINRIAKTKPAVPQKTGNADGAGTPDSAGKAD</sequence>
<dbReference type="EMBL" id="DVMZ01000138">
    <property type="protein sequence ID" value="HIU59492.1"/>
    <property type="molecule type" value="Genomic_DNA"/>
</dbReference>
<dbReference type="Proteomes" id="UP000824081">
    <property type="component" value="Unassembled WGS sequence"/>
</dbReference>
<keyword evidence="2" id="KW-0812">Transmembrane</keyword>
<feature type="transmembrane region" description="Helical" evidence="2">
    <location>
        <begin position="301"/>
        <end position="326"/>
    </location>
</feature>
<feature type="transmembrane region" description="Helical" evidence="2">
    <location>
        <begin position="346"/>
        <end position="367"/>
    </location>
</feature>
<feature type="transmembrane region" description="Helical" evidence="2">
    <location>
        <begin position="52"/>
        <end position="70"/>
    </location>
</feature>
<feature type="transmembrane region" description="Helical" evidence="2">
    <location>
        <begin position="201"/>
        <end position="219"/>
    </location>
</feature>
<reference evidence="3" key="2">
    <citation type="journal article" date="2021" name="PeerJ">
        <title>Extensive microbial diversity within the chicken gut microbiome revealed by metagenomics and culture.</title>
        <authorList>
            <person name="Gilroy R."/>
            <person name="Ravi A."/>
            <person name="Getino M."/>
            <person name="Pursley I."/>
            <person name="Horton D.L."/>
            <person name="Alikhan N.F."/>
            <person name="Baker D."/>
            <person name="Gharbi K."/>
            <person name="Hall N."/>
            <person name="Watson M."/>
            <person name="Adriaenssens E.M."/>
            <person name="Foster-Nyarko E."/>
            <person name="Jarju S."/>
            <person name="Secka A."/>
            <person name="Antonio M."/>
            <person name="Oren A."/>
            <person name="Chaudhuri R.R."/>
            <person name="La Ragione R."/>
            <person name="Hildebrand F."/>
            <person name="Pallen M.J."/>
        </authorList>
    </citation>
    <scope>NUCLEOTIDE SEQUENCE</scope>
    <source>
        <strain evidence="3">11687</strain>
    </source>
</reference>
<name>A0A9D1MFS6_9FIRM</name>
<organism evidence="3 4">
    <name type="scientific">Candidatus Scatosoma pullistercoris</name>
    <dbReference type="NCBI Taxonomy" id="2840934"/>
    <lineage>
        <taxon>Bacteria</taxon>
        <taxon>Bacillati</taxon>
        <taxon>Bacillota</taxon>
        <taxon>Clostridia</taxon>
        <taxon>Candidatus Scatosoma</taxon>
    </lineage>
</organism>
<protein>
    <submittedName>
        <fullName evidence="3">Energy-coupled thiamine transporter ThiT</fullName>
    </submittedName>
</protein>